<feature type="domain" description="ABC transporter" evidence="14">
    <location>
        <begin position="3540"/>
        <end position="3778"/>
    </location>
</feature>
<sequence length="3784" mass="398825">MEGNNSSWFGDEAFQVGESGGSADLPQSAEISNVDGLNSPGSAFADFGDDQPARASETPEATIPSMGATNSPRTAHAEAGESGGSAHLPQDVNMPSLGATDSPRSAQDGFEVGESGGSSHLHQDANPSGTAGNNSSWFGGEAFQVGESGGSADLPQSAQISNVDGLNSPGSAFADFGNDQPATARASETPEATIPSMGATNSPRSARGEAGESGGSVHLPQDVNMPSLGATDSPRSAQDGFEVGESGGSSHLHQDANPSGTAGNNSSWFGGEAFQVGESGGSADLPQSAQISNVDGLNSPGSAFADFGNDQPATARASETPEATIPSMGATNSPRSARGEAGESGGSVHLPQDVNMPSLGATDSPRSAQDGFEVGESGGSSHLHQDANPSGTAGNNSSWFGDEAFQVGESGGSADLPQSAEISNVDGLNSPGSAFADFGDDQPARASEAPEATIPSMGATNSPRTAHAEAGESGGSAHLPQDVNMPSLGVTDSPRSAQDGFEVGESGGSSHLHQDANPSGTAGNNSSWFGDEAFQVGESGGSADLPQSAEISNLDGLNSPGSAFADFGDDQPARASETPEATIPSMGATNSPRSAHAEAGESGGSVHLPQDVNMPSLGATDSPRSAQDGFEVGESGGSSHLHQDANPSGTAGNNSSWFGDDAFQVGESGGSADLPQSAEISNVDGLNSPGSAFADFGDDQPARASETPEATIPSMGTANSPRTARAEAGESGGSAHLPQDVNMPSLGATDSPRSAQDGFEVGESGGSSHLHQDANPSGTAGNNSSWFGDEAFQVGESGGSADLPQSAEISNVDGLNSPGSAFADFGDDQPARASETPEATIPSMGATNSPRTAHAEAGESGGSAHLPQDVNMPSLGATDSPRSAQDGFEVGESGGSSHLHQDANPSGTAGNNSSWFGGEAFQVGESGGSADLPQSAQISNVDGLNSPGSAFADFGNDQPATARASETPEATIPSMGATNSPRSARGEAGESGGSVHLPQDVNMPSLGATDSPRSAQDGFEVGESGGSSHLHRDANPSGTAGNNSSWFGDEAFQVGESGGSADLPQSAEISNVDGLNSPGSAFADFGDDQPARASETPEATIPSMGTANSPRTARAEAGESGGSAHLPQDVNMPSLGATDSPRSAQDGFEVGESGGSSHLHQDANPSSTAGNNSSWFGDEAFQVGESGGSADLPQSAEISNVDGLNSPGSVFADFGDDQPARASETPEATIPSMGTANSPRTARAEVGESGGSAHLPQDASSQPGDMGGPLSSDSSGRAVATSSHTRGDIGGDDPGLLDRSLPQTTGSNWAHPSGSGGSGGSGDRPNGYPIADIVLSLDPGGTDEGPEGPGTDEAEPPGDEQHLNEPALPTGASGGSPEATEDTDDDFGDFEGNMSTAIPEPKSTHRELENEDDDDWEFAPVQAQAPLSPEDQNKSVQKLVENWLQSLGSMGPMGAQNMTMLGGAGMGMVRGDEDLVTDWDSWLQSAIPEEAHELITNGMSSDRVPVVPFAKLGVKAEQATFGTRVRDNFWQVLGKHLQLPSAKPEMPSSPSSPGSPGVGTQHQSDVKGAGESVQTVQSNQTVESGAGTAEAASMVDADWGLLETVGTTQTSQTSNVEAASTNDVLSQALSSVGLTAAPAAQPAASMVPLSADLLEAAPAPKKKKGMTHKVKNFLAGLPDLKHLYSKSVVTCDLLRQRSPVSTACTAEEVFCLSMSFSGRQLSDAYRASDTTISRLGPSSWLSYQTWRGNHVQSPQASLFLQAARRTSSPDGPRFTCVTVPTISSNVLGAKGPRVQGLREWTSFLFASPSPQHHVLQGSERLCVRRPQLMQNVEPNGPSGSDLRQSAPASSKEEVPRQPVKGRPEIPKPRPAYQLHEPWAVPLRAGAQAETYRLEGPAAARAGGHRPALQRFSAEIGSFNLSALRSAEVQGYRAYEDDSLSEAESQDSQESLSGNVQSRWDPTRTERRYAYGGDASVKFSGVRRIEWNPIEWKDKLLQAKHLGTRTPAEKMKAAVFKVMAMNRVYKGITSPPAEWQIEVERQKAGRMADEMLRLKKEKERVDRAKQQSKIGRKDARANARLERQARIEKELMQQNTQAQLLVEHMEEALLKVPELRPPTAPELHPNEVLQAKLVIHDLATSGLGEKVSEMAGGKVQANHQHQAATGKVLHWDQAALNNWLAEAYVPFALACSYGLPLDILAQDKLCHVQVCALEAERTEIVGRKGVPYIPIAYGPIGTDAHHCGSDSIPHLGHPWAQADGQNVVDALMSFALTADDSCSRETPNACGLGALQAAMHARSSKERSQDSSIATMAMDSQSMLAVNQTADGAEVLAALEHFVFKDSDLHLNQTQIDKLFNGVVLAIASEAERKNQNLLGRKILRLLRKSALDAFKVKNPSPRYFEFPWRGFSWVEEEAIETARASMALPITGGSILVLALVSLNFFHRTFSRSKDDQEALPRPGRTSPGLDTSSTVTPPLSDNLETGFEDRVEEASTLQGSAHNYDYAASISSGDEASPQVKKEEETRAPFLALFRFATTWDTFCTMIAVMLGAVHGTVMPMAFFFLSDLYHAIYMPNDDGSLPPVNSPHSVRDTKVAEVGMTYILLALVVLCARTGGCYMAIHAADRQVVAARRQYFHQILMQGPSWHDLHQANELAPQLVQDTHLFRDGIGERLVDFSRAVAMAMSASALACTRDWKISILMAVVMPIAGLCMALSVEVVRNFSMVVEACYAKAGEVCVTATELIKTVTAFNGQKAELETFNGHVDEASSTAIQIGVVAGYATGLTNTVLICGMSLGVYFGSIWVLQDYESDCWRSSPPFGNCRTGGTILSAMYTVVWGFTMGLGTMNMCFSAFANAKAAIHRINAILDEPIHIVGGSKTLDKVEGAITFSEVCFSYPKRPDALVLKSVSVTIPAGCTTAFVGSSGSGKSTLISLLLRFYEPDSGQVSLDGNDIRSLDLHWLRSKLALVEQEPILFQDPVYDNIALGCKGGVSKADVEQAAKLASAHDFIMSFPMGYQTKVGEAGTQLSGGQKQRLAIARALIRKPAVLLLDEATSALDSASERQVQKALDELLDLGGRTTIVVAHRLSTVRHAHQICVLDKGKLAESGTHDELMRKEGAYEKLLRLQLSVQKEEEEASSSPKQDDVKADAPAGGAQMLLQRAGSPKDSEEKAAGDHSYLEKAKQYDFGKDLGAKYAVSQVWKLTKQDYKYYIVGVGFTMLGAFVMPYFSVQFSLTINIFNQPPAVLDPKSKNWYAAYNEPLIASNVSNLCMLMQALSIFWLLQAIGGAWAFAKAGELLCVRVRAALFEALLRQEVAWHDKQGTGQILWKLGADIPQLKTLVGANIASAANFFFTTIIGIGVAMYYSWRFCLCILITMPLLGISSIGVAMNMRAIEGDYSSGIVSESVNSVKTVTAFGLQPVLLEKYERKLEEHMTDERGIRKLSALGTGVASGSVFMILAMAVWGINLFISRGLMEVDIATVVVMTLVTTVSAFGELARLISDTTLPQDAARRIFNVIARRSKIDPFSMEGAKLDQVKGHVEFREVYFRYATRPNLPVFDGLSFIVEPGTTTALVGPSGCGKSTSVALLQRFYDPLGGCVLFDGHDITTLNLQWYRSQMSLVQQEPILFARSILDNIRYGQEDATMEEVEAAAKAANASDFITALPQGFSTQSGHRGAQLSGGQKQRIAIARALLRDPAVLLLDEATSSLDAVSERQVQVALDRLLKSKPRTTIIIAHRLSTVRDANQICVFNHGRIVEKGRHEQLIAVQGGHYSKLVAAQQISI</sequence>
<feature type="coiled-coil region" evidence="11">
    <location>
        <begin position="2046"/>
        <end position="2107"/>
    </location>
</feature>
<protein>
    <submittedName>
        <fullName evidence="17">Multidrug resistance protein ABC superfamily</fullName>
    </submittedName>
</protein>
<feature type="compositionally biased region" description="Polar residues" evidence="12">
    <location>
        <begin position="1196"/>
        <end position="1208"/>
    </location>
</feature>
<keyword evidence="10" id="KW-0325">Glycoprotein</keyword>
<feature type="compositionally biased region" description="Polar residues" evidence="12">
    <location>
        <begin position="1036"/>
        <end position="1046"/>
    </location>
</feature>
<reference evidence="16" key="1">
    <citation type="submission" date="2022-10" db="EMBL/GenBank/DDBJ databases">
        <authorList>
            <person name="Chen Y."/>
            <person name="Dougan E. K."/>
            <person name="Chan C."/>
            <person name="Rhodes N."/>
            <person name="Thang M."/>
        </authorList>
    </citation>
    <scope>NUCLEOTIDE SEQUENCE</scope>
</reference>
<evidence type="ECO:0000256" key="9">
    <source>
        <dbReference type="ARBA" id="ARBA00023136"/>
    </source>
</evidence>
<dbReference type="PROSITE" id="PS50893">
    <property type="entry name" value="ABC_TRANSPORTER_2"/>
    <property type="match status" value="2"/>
</dbReference>
<keyword evidence="8 13" id="KW-1133">Transmembrane helix</keyword>
<evidence type="ECO:0000256" key="4">
    <source>
        <dbReference type="ARBA" id="ARBA00022692"/>
    </source>
</evidence>
<keyword evidence="5" id="KW-0677">Repeat</keyword>
<dbReference type="InterPro" id="IPR027417">
    <property type="entry name" value="P-loop_NTPase"/>
</dbReference>
<feature type="transmembrane region" description="Helical" evidence="13">
    <location>
        <begin position="3442"/>
        <end position="3466"/>
    </location>
</feature>
<feature type="compositionally biased region" description="Polar residues" evidence="12">
    <location>
        <begin position="508"/>
        <end position="528"/>
    </location>
</feature>
<dbReference type="GO" id="GO:0016887">
    <property type="term" value="F:ATP hydrolysis activity"/>
    <property type="evidence" value="ECO:0007669"/>
    <property type="project" value="InterPro"/>
</dbReference>
<feature type="compositionally biased region" description="Low complexity" evidence="12">
    <location>
        <begin position="1540"/>
        <end position="1555"/>
    </location>
</feature>
<dbReference type="CDD" id="cd18578">
    <property type="entry name" value="ABC_6TM_Pgp_ABCB1_D2_like"/>
    <property type="match status" value="1"/>
</dbReference>
<dbReference type="EMBL" id="CAMXCT010004968">
    <property type="protein sequence ID" value="CAI4010925.1"/>
    <property type="molecule type" value="Genomic_DNA"/>
</dbReference>
<feature type="compositionally biased region" description="Polar residues" evidence="12">
    <location>
        <begin position="549"/>
        <end position="561"/>
    </location>
</feature>
<keyword evidence="18" id="KW-1185">Reference proteome</keyword>
<feature type="compositionally biased region" description="Polar residues" evidence="12">
    <location>
        <begin position="637"/>
        <end position="657"/>
    </location>
</feature>
<feature type="compositionally biased region" description="Polar residues" evidence="12">
    <location>
        <begin position="1067"/>
        <end position="1079"/>
    </location>
</feature>
<feature type="transmembrane region" description="Helical" evidence="13">
    <location>
        <begin position="2786"/>
        <end position="2804"/>
    </location>
</feature>
<keyword evidence="4 13" id="KW-0812">Transmembrane</keyword>
<feature type="compositionally biased region" description="Polar residues" evidence="12">
    <location>
        <begin position="379"/>
        <end position="399"/>
    </location>
</feature>
<dbReference type="GO" id="GO:0005743">
    <property type="term" value="C:mitochondrial inner membrane"/>
    <property type="evidence" value="ECO:0007669"/>
    <property type="project" value="TreeGrafter"/>
</dbReference>
<feature type="compositionally biased region" description="Polar residues" evidence="12">
    <location>
        <begin position="420"/>
        <end position="432"/>
    </location>
</feature>
<dbReference type="Proteomes" id="UP001152797">
    <property type="component" value="Unassembled WGS sequence"/>
</dbReference>
<feature type="transmembrane region" description="Helical" evidence="13">
    <location>
        <begin position="3338"/>
        <end position="3358"/>
    </location>
</feature>
<feature type="compositionally biased region" description="Polar residues" evidence="12">
    <location>
        <begin position="766"/>
        <end position="786"/>
    </location>
</feature>
<evidence type="ECO:0000313" key="16">
    <source>
        <dbReference type="EMBL" id="CAI4010925.1"/>
    </source>
</evidence>
<dbReference type="PROSITE" id="PS00211">
    <property type="entry name" value="ABC_TRANSPORTER_1"/>
    <property type="match status" value="2"/>
</dbReference>
<feature type="compositionally biased region" description="Polar residues" evidence="12">
    <location>
        <begin position="1271"/>
        <end position="1284"/>
    </location>
</feature>
<feature type="compositionally biased region" description="Polar residues" evidence="12">
    <location>
        <begin position="932"/>
        <end position="948"/>
    </location>
</feature>
<dbReference type="CDD" id="cd03249">
    <property type="entry name" value="ABC_MTABC3_MDL1_MDL2"/>
    <property type="match status" value="2"/>
</dbReference>
<dbReference type="OrthoDB" id="6500128at2759"/>
<dbReference type="InterPro" id="IPR011527">
    <property type="entry name" value="ABC1_TM_dom"/>
</dbReference>
<dbReference type="GO" id="GO:0015421">
    <property type="term" value="F:ABC-type oligopeptide transporter activity"/>
    <property type="evidence" value="ECO:0007669"/>
    <property type="project" value="TreeGrafter"/>
</dbReference>
<dbReference type="Pfam" id="PF00664">
    <property type="entry name" value="ABC_membrane"/>
    <property type="match status" value="2"/>
</dbReference>
<dbReference type="EMBL" id="CAMXCT020004968">
    <property type="protein sequence ID" value="CAL1164300.1"/>
    <property type="molecule type" value="Genomic_DNA"/>
</dbReference>
<feature type="transmembrane region" description="Helical" evidence="13">
    <location>
        <begin position="3364"/>
        <end position="3388"/>
    </location>
</feature>
<evidence type="ECO:0000256" key="11">
    <source>
        <dbReference type="SAM" id="Coils"/>
    </source>
</evidence>
<dbReference type="FunFam" id="3.40.50.300:FF:000066">
    <property type="entry name" value="ABC transporter B family member 1"/>
    <property type="match status" value="1"/>
</dbReference>
<dbReference type="EMBL" id="CAMXCT030004968">
    <property type="protein sequence ID" value="CAL4798237.1"/>
    <property type="molecule type" value="Genomic_DNA"/>
</dbReference>
<feature type="domain" description="ABC transmembrane type-1" evidence="15">
    <location>
        <begin position="3211"/>
        <end position="3505"/>
    </location>
</feature>
<dbReference type="GO" id="GO:0005886">
    <property type="term" value="C:plasma membrane"/>
    <property type="evidence" value="ECO:0007669"/>
    <property type="project" value="UniProtKB-SubCell"/>
</dbReference>
<feature type="region of interest" description="Disordered" evidence="12">
    <location>
        <begin position="2452"/>
        <end position="2480"/>
    </location>
</feature>
<feature type="compositionally biased region" description="Polar residues" evidence="12">
    <location>
        <begin position="248"/>
        <end position="268"/>
    </location>
</feature>
<feature type="compositionally biased region" description="Polar residues" evidence="12">
    <location>
        <begin position="1830"/>
        <end position="1848"/>
    </location>
</feature>
<feature type="transmembrane region" description="Helical" evidence="13">
    <location>
        <begin position="3270"/>
        <end position="3291"/>
    </location>
</feature>
<evidence type="ECO:0000256" key="7">
    <source>
        <dbReference type="ARBA" id="ARBA00022840"/>
    </source>
</evidence>
<dbReference type="PANTHER" id="PTHR43394:SF1">
    <property type="entry name" value="ATP-BINDING CASSETTE SUB-FAMILY B MEMBER 10, MITOCHONDRIAL"/>
    <property type="match status" value="1"/>
</dbReference>
<evidence type="ECO:0000256" key="1">
    <source>
        <dbReference type="ARBA" id="ARBA00004651"/>
    </source>
</evidence>
<evidence type="ECO:0000256" key="13">
    <source>
        <dbReference type="SAM" id="Phobius"/>
    </source>
</evidence>
<evidence type="ECO:0000259" key="15">
    <source>
        <dbReference type="PROSITE" id="PS50929"/>
    </source>
</evidence>
<feature type="compositionally biased region" description="Polar residues" evidence="12">
    <location>
        <begin position="1301"/>
        <end position="1310"/>
    </location>
</feature>
<comment type="caution">
    <text evidence="16">The sequence shown here is derived from an EMBL/GenBank/DDBJ whole genome shotgun (WGS) entry which is preliminary data.</text>
</comment>
<dbReference type="SUPFAM" id="SSF90123">
    <property type="entry name" value="ABC transporter transmembrane region"/>
    <property type="match status" value="2"/>
</dbReference>
<feature type="compositionally biased region" description="Polar residues" evidence="12">
    <location>
        <begin position="285"/>
        <end position="301"/>
    </location>
</feature>
<evidence type="ECO:0000313" key="17">
    <source>
        <dbReference type="EMBL" id="CAL4798237.1"/>
    </source>
</evidence>
<feature type="compositionally biased region" description="Basic and acidic residues" evidence="12">
    <location>
        <begin position="1850"/>
        <end position="1867"/>
    </location>
</feature>
<feature type="region of interest" description="Disordered" evidence="12">
    <location>
        <begin position="1"/>
        <end position="1412"/>
    </location>
</feature>
<dbReference type="InterPro" id="IPR003593">
    <property type="entry name" value="AAA+_ATPase"/>
</dbReference>
<feature type="compositionally biased region" description="Acidic residues" evidence="12">
    <location>
        <begin position="1936"/>
        <end position="1946"/>
    </location>
</feature>
<evidence type="ECO:0000256" key="3">
    <source>
        <dbReference type="ARBA" id="ARBA00022448"/>
    </source>
</evidence>
<name>A0A9P1DIN7_9DINO</name>
<keyword evidence="9 13" id="KW-0472">Membrane</keyword>
<dbReference type="InterPro" id="IPR039421">
    <property type="entry name" value="Type_1_exporter"/>
</dbReference>
<dbReference type="SMART" id="SM00382">
    <property type="entry name" value="AAA"/>
    <property type="match status" value="2"/>
</dbReference>
<feature type="transmembrane region" description="Helical" evidence="13">
    <location>
        <begin position="2422"/>
        <end position="2442"/>
    </location>
</feature>
<evidence type="ECO:0000313" key="18">
    <source>
        <dbReference type="Proteomes" id="UP001152797"/>
    </source>
</evidence>
<keyword evidence="3" id="KW-0813">Transport</keyword>
<feature type="compositionally biased region" description="Polar residues" evidence="12">
    <location>
        <begin position="29"/>
        <end position="41"/>
    </location>
</feature>
<accession>A0A9P1DIN7</accession>
<dbReference type="Pfam" id="PF00005">
    <property type="entry name" value="ABC_tran"/>
    <property type="match status" value="2"/>
</dbReference>
<gene>
    <name evidence="16" type="ORF">C1SCF055_LOCUS36142</name>
</gene>
<dbReference type="GO" id="GO:0005524">
    <property type="term" value="F:ATP binding"/>
    <property type="evidence" value="ECO:0007669"/>
    <property type="project" value="UniProtKB-KW"/>
</dbReference>
<feature type="region of interest" description="Disordered" evidence="12">
    <location>
        <begin position="1830"/>
        <end position="1873"/>
    </location>
</feature>
<evidence type="ECO:0000256" key="12">
    <source>
        <dbReference type="SAM" id="MobiDB-lite"/>
    </source>
</evidence>
<dbReference type="PROSITE" id="PS50929">
    <property type="entry name" value="ABC_TM1F"/>
    <property type="match status" value="2"/>
</dbReference>
<feature type="compositionally biased region" description="Polar residues" evidence="12">
    <location>
        <begin position="1572"/>
        <end position="1583"/>
    </location>
</feature>
<evidence type="ECO:0000259" key="14">
    <source>
        <dbReference type="PROSITE" id="PS50893"/>
    </source>
</evidence>
<feature type="transmembrane region" description="Helical" evidence="13">
    <location>
        <begin position="2600"/>
        <end position="2622"/>
    </location>
</feature>
<dbReference type="Gene3D" id="3.40.50.300">
    <property type="entry name" value="P-loop containing nucleotide triphosphate hydrolases"/>
    <property type="match status" value="2"/>
</dbReference>
<feature type="compositionally biased region" description="Acidic residues" evidence="12">
    <location>
        <begin position="1379"/>
        <end position="1389"/>
    </location>
</feature>
<keyword evidence="7" id="KW-0067">ATP-binding</keyword>
<evidence type="ECO:0000256" key="5">
    <source>
        <dbReference type="ARBA" id="ARBA00022737"/>
    </source>
</evidence>
<dbReference type="SUPFAM" id="SSF52540">
    <property type="entry name" value="P-loop containing nucleoside triphosphate hydrolases"/>
    <property type="match status" value="2"/>
</dbReference>
<keyword evidence="6" id="KW-0547">Nucleotide-binding</keyword>
<feature type="compositionally biased region" description="Polar residues" evidence="12">
    <location>
        <begin position="1947"/>
        <end position="1959"/>
    </location>
</feature>
<dbReference type="InterPro" id="IPR036640">
    <property type="entry name" value="ABC1_TM_sf"/>
</dbReference>
<reference evidence="17 18" key="2">
    <citation type="submission" date="2024-05" db="EMBL/GenBank/DDBJ databases">
        <authorList>
            <person name="Chen Y."/>
            <person name="Shah S."/>
            <person name="Dougan E. K."/>
            <person name="Thang M."/>
            <person name="Chan C."/>
        </authorList>
    </citation>
    <scope>NUCLEOTIDE SEQUENCE [LARGE SCALE GENOMIC DNA]</scope>
</reference>
<dbReference type="InterPro" id="IPR017871">
    <property type="entry name" value="ABC_transporter-like_CS"/>
</dbReference>
<feature type="compositionally biased region" description="Acidic residues" evidence="12">
    <location>
        <begin position="1344"/>
        <end position="1358"/>
    </location>
</feature>
<feature type="compositionally biased region" description="Polar residues" evidence="12">
    <location>
        <begin position="895"/>
        <end position="915"/>
    </location>
</feature>
<comment type="similarity">
    <text evidence="2">Belongs to the ABC transporter superfamily. ABCB family. Multidrug resistance exporter (TC 3.A.1.201) subfamily.</text>
</comment>
<keyword evidence="11" id="KW-0175">Coiled coil</keyword>
<feature type="compositionally biased region" description="Polar residues" evidence="12">
    <location>
        <begin position="807"/>
        <end position="819"/>
    </location>
</feature>
<feature type="compositionally biased region" description="Polar residues" evidence="12">
    <location>
        <begin position="678"/>
        <end position="690"/>
    </location>
</feature>
<dbReference type="Gene3D" id="1.20.1560.10">
    <property type="entry name" value="ABC transporter type 1, transmembrane domain"/>
    <property type="match status" value="2"/>
</dbReference>
<evidence type="ECO:0000256" key="6">
    <source>
        <dbReference type="ARBA" id="ARBA00022741"/>
    </source>
</evidence>
<feature type="compositionally biased region" description="Polar residues" evidence="12">
    <location>
        <begin position="154"/>
        <end position="170"/>
    </location>
</feature>
<feature type="region of interest" description="Disordered" evidence="12">
    <location>
        <begin position="1936"/>
        <end position="1959"/>
    </location>
</feature>
<dbReference type="GO" id="GO:0090374">
    <property type="term" value="P:oligopeptide export from mitochondrion"/>
    <property type="evidence" value="ECO:0007669"/>
    <property type="project" value="TreeGrafter"/>
</dbReference>
<feature type="transmembrane region" description="Helical" evidence="13">
    <location>
        <begin position="2540"/>
        <end position="2563"/>
    </location>
</feature>
<feature type="domain" description="ABC transporter" evidence="14">
    <location>
        <begin position="2886"/>
        <end position="3125"/>
    </location>
</feature>
<comment type="subcellular location">
    <subcellularLocation>
        <location evidence="1">Cell membrane</location>
        <topology evidence="1">Multi-pass membrane protein</topology>
    </subcellularLocation>
</comment>
<proteinExistence type="inferred from homology"/>
<feature type="compositionally biased region" description="Polar residues" evidence="12">
    <location>
        <begin position="2465"/>
        <end position="2480"/>
    </location>
</feature>
<feature type="domain" description="ABC transmembrane type-1" evidence="15">
    <location>
        <begin position="2544"/>
        <end position="2854"/>
    </location>
</feature>
<feature type="transmembrane region" description="Helical" evidence="13">
    <location>
        <begin position="3209"/>
        <end position="3229"/>
    </location>
</feature>
<dbReference type="FunFam" id="3.40.50.300:FF:000251">
    <property type="entry name" value="ABC transporter B family member 19"/>
    <property type="match status" value="1"/>
</dbReference>
<evidence type="ECO:0000256" key="8">
    <source>
        <dbReference type="ARBA" id="ARBA00022989"/>
    </source>
</evidence>
<dbReference type="PANTHER" id="PTHR43394">
    <property type="entry name" value="ATP-DEPENDENT PERMEASE MDL1, MITOCHONDRIAL"/>
    <property type="match status" value="1"/>
</dbReference>
<evidence type="ECO:0000256" key="10">
    <source>
        <dbReference type="ARBA" id="ARBA00023180"/>
    </source>
</evidence>
<evidence type="ECO:0000256" key="2">
    <source>
        <dbReference type="ARBA" id="ARBA00007577"/>
    </source>
</evidence>
<dbReference type="InterPro" id="IPR003439">
    <property type="entry name" value="ABC_transporter-like_ATP-bd"/>
</dbReference>
<feature type="compositionally biased region" description="Polar residues" evidence="12">
    <location>
        <begin position="117"/>
        <end position="137"/>
    </location>
</feature>
<organism evidence="16">
    <name type="scientific">Cladocopium goreaui</name>
    <dbReference type="NCBI Taxonomy" id="2562237"/>
    <lineage>
        <taxon>Eukaryota</taxon>
        <taxon>Sar</taxon>
        <taxon>Alveolata</taxon>
        <taxon>Dinophyceae</taxon>
        <taxon>Suessiales</taxon>
        <taxon>Symbiodiniaceae</taxon>
        <taxon>Cladocopium</taxon>
    </lineage>
</organism>
<feature type="compositionally biased region" description="Polar residues" evidence="12">
    <location>
        <begin position="1155"/>
        <end position="1175"/>
    </location>
</feature>
<feature type="region of interest" description="Disordered" evidence="12">
    <location>
        <begin position="1540"/>
        <end position="1590"/>
    </location>
</feature>